<dbReference type="AlphaFoldDB" id="A0AA87U391"/>
<evidence type="ECO:0000256" key="2">
    <source>
        <dbReference type="SAM" id="Phobius"/>
    </source>
</evidence>
<dbReference type="Proteomes" id="UP000026941">
    <property type="component" value="Unassembled WGS sequence"/>
</dbReference>
<gene>
    <name evidence="3" type="ORF">RRH01S_03_04550</name>
</gene>
<feature type="compositionally biased region" description="Basic and acidic residues" evidence="1">
    <location>
        <begin position="42"/>
        <end position="55"/>
    </location>
</feature>
<dbReference type="EMBL" id="BAYX01000003">
    <property type="protein sequence ID" value="GAJ92381.1"/>
    <property type="molecule type" value="Genomic_DNA"/>
</dbReference>
<dbReference type="RefSeq" id="WP_131597829.1">
    <property type="nucleotide sequence ID" value="NZ_BAYX01000003.1"/>
</dbReference>
<feature type="region of interest" description="Disordered" evidence="1">
    <location>
        <begin position="35"/>
        <end position="63"/>
    </location>
</feature>
<evidence type="ECO:0000313" key="4">
    <source>
        <dbReference type="Proteomes" id="UP000026941"/>
    </source>
</evidence>
<accession>A0AA87U391</accession>
<protein>
    <submittedName>
        <fullName evidence="3">Uncharacterized protein</fullName>
    </submittedName>
</protein>
<evidence type="ECO:0000313" key="3">
    <source>
        <dbReference type="EMBL" id="GAJ92381.1"/>
    </source>
</evidence>
<keyword evidence="2" id="KW-1133">Transmembrane helix</keyword>
<keyword evidence="2" id="KW-0812">Transmembrane</keyword>
<organism evidence="3 4">
    <name type="scientific">Rhizobium rhizogenes NBRC 13257</name>
    <dbReference type="NCBI Taxonomy" id="1220581"/>
    <lineage>
        <taxon>Bacteria</taxon>
        <taxon>Pseudomonadati</taxon>
        <taxon>Pseudomonadota</taxon>
        <taxon>Alphaproteobacteria</taxon>
        <taxon>Hyphomicrobiales</taxon>
        <taxon>Rhizobiaceae</taxon>
        <taxon>Rhizobium/Agrobacterium group</taxon>
        <taxon>Rhizobium</taxon>
    </lineage>
</organism>
<name>A0AA87U391_RHIRH</name>
<keyword evidence="2" id="KW-0472">Membrane</keyword>
<proteinExistence type="predicted"/>
<feature type="transmembrane region" description="Helical" evidence="2">
    <location>
        <begin position="6"/>
        <end position="25"/>
    </location>
</feature>
<reference evidence="3 4" key="1">
    <citation type="submission" date="2014-05" db="EMBL/GenBank/DDBJ databases">
        <title>Whole genome shotgun sequence of Rhizobium rhizogenes NBRC 13257.</title>
        <authorList>
            <person name="Katano-Makiyama Y."/>
            <person name="Hosoyama A."/>
            <person name="Hashimoto M."/>
            <person name="Hosoyama Y."/>
            <person name="Noguchi M."/>
            <person name="Tsuchikane K."/>
            <person name="Kimura A."/>
            <person name="Ohji S."/>
            <person name="Ichikawa N."/>
            <person name="Yamazoe A."/>
            <person name="Fujita N."/>
        </authorList>
    </citation>
    <scope>NUCLEOTIDE SEQUENCE [LARGE SCALE GENOMIC DNA]</scope>
    <source>
        <strain evidence="3 4">NBRC 13257</strain>
    </source>
</reference>
<sequence>MDRAVGYIFIAIITCAFFGAGGLMIKNIKPKTLIEDDQPDMGEDHVNDLHLRATEDESGPEDA</sequence>
<evidence type="ECO:0000256" key="1">
    <source>
        <dbReference type="SAM" id="MobiDB-lite"/>
    </source>
</evidence>
<comment type="caution">
    <text evidence="3">The sequence shown here is derived from an EMBL/GenBank/DDBJ whole genome shotgun (WGS) entry which is preliminary data.</text>
</comment>